<evidence type="ECO:0000256" key="1">
    <source>
        <dbReference type="ARBA" id="ARBA00004370"/>
    </source>
</evidence>
<dbReference type="OrthoDB" id="6500128at2759"/>
<name>A0A5C3LNQ5_9AGAR</name>
<dbReference type="InterPro" id="IPR036640">
    <property type="entry name" value="ABC1_TM_sf"/>
</dbReference>
<dbReference type="InterPro" id="IPR050173">
    <property type="entry name" value="ABC_transporter_C-like"/>
</dbReference>
<dbReference type="PROSITE" id="PS50929">
    <property type="entry name" value="ABC_TM1F"/>
    <property type="match status" value="1"/>
</dbReference>
<dbReference type="CDD" id="cd18604">
    <property type="entry name" value="ABC_6TM_VMR1_D2_like"/>
    <property type="match status" value="1"/>
</dbReference>
<keyword evidence="13" id="KW-1185">Reference proteome</keyword>
<dbReference type="SMART" id="SM00382">
    <property type="entry name" value="AAA"/>
    <property type="match status" value="2"/>
</dbReference>
<comment type="subcellular location">
    <subcellularLocation>
        <location evidence="1">Membrane</location>
    </subcellularLocation>
</comment>
<evidence type="ECO:0000256" key="9">
    <source>
        <dbReference type="SAM" id="Phobius"/>
    </source>
</evidence>
<dbReference type="InterPro" id="IPR027417">
    <property type="entry name" value="P-loop_NTPase"/>
</dbReference>
<dbReference type="PANTHER" id="PTHR24223:SF356">
    <property type="entry name" value="ATP-BINDING CASSETTE TRANSPORTER ABC4"/>
    <property type="match status" value="1"/>
</dbReference>
<keyword evidence="2" id="KW-0813">Transport</keyword>
<evidence type="ECO:0000256" key="2">
    <source>
        <dbReference type="ARBA" id="ARBA00022448"/>
    </source>
</evidence>
<dbReference type="PANTHER" id="PTHR24223">
    <property type="entry name" value="ATP-BINDING CASSETTE SUB-FAMILY C"/>
    <property type="match status" value="1"/>
</dbReference>
<keyword evidence="5" id="KW-0067">ATP-binding</keyword>
<dbReference type="SUPFAM" id="SSF90123">
    <property type="entry name" value="ABC transporter transmembrane region"/>
    <property type="match status" value="1"/>
</dbReference>
<proteinExistence type="predicted"/>
<feature type="coiled-coil region" evidence="8">
    <location>
        <begin position="250"/>
        <end position="277"/>
    </location>
</feature>
<protein>
    <recommendedName>
        <fullName evidence="14">P-loop containing nucleoside triphosphate hydrolase protein</fullName>
    </recommendedName>
</protein>
<dbReference type="Proteomes" id="UP000308652">
    <property type="component" value="Unassembled WGS sequence"/>
</dbReference>
<dbReference type="InterPro" id="IPR003593">
    <property type="entry name" value="AAA+_ATPase"/>
</dbReference>
<dbReference type="GO" id="GO:0005524">
    <property type="term" value="F:ATP binding"/>
    <property type="evidence" value="ECO:0007669"/>
    <property type="project" value="UniProtKB-KW"/>
</dbReference>
<keyword evidence="4" id="KW-0547">Nucleotide-binding</keyword>
<evidence type="ECO:0000256" key="5">
    <source>
        <dbReference type="ARBA" id="ARBA00022840"/>
    </source>
</evidence>
<dbReference type="InterPro" id="IPR011527">
    <property type="entry name" value="ABC1_TM_dom"/>
</dbReference>
<feature type="domain" description="ABC transmembrane type-1" evidence="11">
    <location>
        <begin position="311"/>
        <end position="540"/>
    </location>
</feature>
<sequence length="753" mass="84218">MTSIIQVLTIPSGKVSLDRVNDFLRNTELRDTFSVKPQDQLIIPSLTNEDDREIGFIDAVFSWSTDSEDDNLPPSLHSFKLRVNGELLFKHGCINLIIGLTGCGKTSMLMALLVQRRGLICLAVVVWRTLHRNHGCRMRRFAKKFSLDHNWTNQDIKKACNLIRQCALEKDLELFEAGEQTEVGERVVVRSSKQIVENCFKRDLIKGRTIIMVTHSIALTSPIADFVMAIGLNGTVTSQSSDISIALDSDPSLAQELAEEEEKLQKMEEEVVLPKKEAKADGKLMIAEEIVEGHVSWKSVKLFLSSLSGIVFESAVSAFQIWFLGFWGSQYEQHASSEIRVGFYLGAYSGTMGIVTVIYGMTYLYYALGSLRASKVIHENLVESILSSTLRWLDETPTSRIIARCTQDIRAVEGPIARWFSALADLVTSSLVKLSVIVLYSPVFIYSYIGNIYLKAQMSVKREMSTAKTPVLAHLGASIADLFRAASIRTYSAEGRFKTESLRRIDHYTRIARTPYNLNRWIAIRIDALGAIFTGSLTWYPVYRRSTGPEVLHDISFNIRSEERVGAVRRTGSGKSSLTLALLQCILTEGNVFYDGIPTNNLNLDALRDLDPFEKHDDATLNAALRDAGLFSLQTENCEGRITLDTKIASSRTIVRESKVLILDEATSAINYQTDAIIQKTLRHELGTDVTILTVAHRLQTIMDADKIMVLENGCIIKFDSPKVLLTREDSKLRALVDESGDKATLYEMAQND</sequence>
<dbReference type="GO" id="GO:0016887">
    <property type="term" value="F:ATP hydrolysis activity"/>
    <property type="evidence" value="ECO:0007669"/>
    <property type="project" value="InterPro"/>
</dbReference>
<gene>
    <name evidence="12" type="ORF">BDQ12DRAFT_761446</name>
</gene>
<evidence type="ECO:0000313" key="13">
    <source>
        <dbReference type="Proteomes" id="UP000308652"/>
    </source>
</evidence>
<feature type="domain" description="ABC transporter" evidence="10">
    <location>
        <begin position="537"/>
        <end position="738"/>
    </location>
</feature>
<keyword evidence="6 9" id="KW-1133">Transmembrane helix</keyword>
<keyword evidence="3 9" id="KW-0812">Transmembrane</keyword>
<feature type="transmembrane region" description="Helical" evidence="9">
    <location>
        <begin position="302"/>
        <end position="329"/>
    </location>
</feature>
<dbReference type="Gene3D" id="3.40.50.300">
    <property type="entry name" value="P-loop containing nucleotide triphosphate hydrolases"/>
    <property type="match status" value="2"/>
</dbReference>
<evidence type="ECO:0000256" key="4">
    <source>
        <dbReference type="ARBA" id="ARBA00022741"/>
    </source>
</evidence>
<reference evidence="12 13" key="1">
    <citation type="journal article" date="2019" name="Nat. Ecol. Evol.">
        <title>Megaphylogeny resolves global patterns of mushroom evolution.</title>
        <authorList>
            <person name="Varga T."/>
            <person name="Krizsan K."/>
            <person name="Foldi C."/>
            <person name="Dima B."/>
            <person name="Sanchez-Garcia M."/>
            <person name="Sanchez-Ramirez S."/>
            <person name="Szollosi G.J."/>
            <person name="Szarkandi J.G."/>
            <person name="Papp V."/>
            <person name="Albert L."/>
            <person name="Andreopoulos W."/>
            <person name="Angelini C."/>
            <person name="Antonin V."/>
            <person name="Barry K.W."/>
            <person name="Bougher N.L."/>
            <person name="Buchanan P."/>
            <person name="Buyck B."/>
            <person name="Bense V."/>
            <person name="Catcheside P."/>
            <person name="Chovatia M."/>
            <person name="Cooper J."/>
            <person name="Damon W."/>
            <person name="Desjardin D."/>
            <person name="Finy P."/>
            <person name="Geml J."/>
            <person name="Haridas S."/>
            <person name="Hughes K."/>
            <person name="Justo A."/>
            <person name="Karasinski D."/>
            <person name="Kautmanova I."/>
            <person name="Kiss B."/>
            <person name="Kocsube S."/>
            <person name="Kotiranta H."/>
            <person name="LaButti K.M."/>
            <person name="Lechner B.E."/>
            <person name="Liimatainen K."/>
            <person name="Lipzen A."/>
            <person name="Lukacs Z."/>
            <person name="Mihaltcheva S."/>
            <person name="Morgado L.N."/>
            <person name="Niskanen T."/>
            <person name="Noordeloos M.E."/>
            <person name="Ohm R.A."/>
            <person name="Ortiz-Santana B."/>
            <person name="Ovrebo C."/>
            <person name="Racz N."/>
            <person name="Riley R."/>
            <person name="Savchenko A."/>
            <person name="Shiryaev A."/>
            <person name="Soop K."/>
            <person name="Spirin V."/>
            <person name="Szebenyi C."/>
            <person name="Tomsovsky M."/>
            <person name="Tulloss R.E."/>
            <person name="Uehling J."/>
            <person name="Grigoriev I.V."/>
            <person name="Vagvolgyi C."/>
            <person name="Papp T."/>
            <person name="Martin F.M."/>
            <person name="Miettinen O."/>
            <person name="Hibbett D.S."/>
            <person name="Nagy L.G."/>
        </authorList>
    </citation>
    <scope>NUCLEOTIDE SEQUENCE [LARGE SCALE GENOMIC DNA]</scope>
    <source>
        <strain evidence="12 13">CBS 166.37</strain>
    </source>
</reference>
<dbReference type="STRING" id="68775.A0A5C3LNQ5"/>
<dbReference type="GO" id="GO:0140359">
    <property type="term" value="F:ABC-type transporter activity"/>
    <property type="evidence" value="ECO:0007669"/>
    <property type="project" value="InterPro"/>
</dbReference>
<feature type="transmembrane region" description="Helical" evidence="9">
    <location>
        <begin position="434"/>
        <end position="454"/>
    </location>
</feature>
<dbReference type="Gene3D" id="1.20.1560.10">
    <property type="entry name" value="ABC transporter type 1, transmembrane domain"/>
    <property type="match status" value="1"/>
</dbReference>
<dbReference type="AlphaFoldDB" id="A0A5C3LNQ5"/>
<keyword evidence="8" id="KW-0175">Coiled coil</keyword>
<dbReference type="GO" id="GO:0000329">
    <property type="term" value="C:fungal-type vacuole membrane"/>
    <property type="evidence" value="ECO:0007669"/>
    <property type="project" value="TreeGrafter"/>
</dbReference>
<evidence type="ECO:0000259" key="11">
    <source>
        <dbReference type="PROSITE" id="PS50929"/>
    </source>
</evidence>
<feature type="transmembrane region" description="Helical" evidence="9">
    <location>
        <begin position="341"/>
        <end position="366"/>
    </location>
</feature>
<evidence type="ECO:0000256" key="6">
    <source>
        <dbReference type="ARBA" id="ARBA00022989"/>
    </source>
</evidence>
<accession>A0A5C3LNQ5</accession>
<evidence type="ECO:0000256" key="3">
    <source>
        <dbReference type="ARBA" id="ARBA00022692"/>
    </source>
</evidence>
<evidence type="ECO:0000313" key="12">
    <source>
        <dbReference type="EMBL" id="TFK34799.1"/>
    </source>
</evidence>
<dbReference type="Pfam" id="PF00664">
    <property type="entry name" value="ABC_membrane"/>
    <property type="match status" value="1"/>
</dbReference>
<organism evidence="12 13">
    <name type="scientific">Crucibulum laeve</name>
    <dbReference type="NCBI Taxonomy" id="68775"/>
    <lineage>
        <taxon>Eukaryota</taxon>
        <taxon>Fungi</taxon>
        <taxon>Dikarya</taxon>
        <taxon>Basidiomycota</taxon>
        <taxon>Agaricomycotina</taxon>
        <taxon>Agaricomycetes</taxon>
        <taxon>Agaricomycetidae</taxon>
        <taxon>Agaricales</taxon>
        <taxon>Agaricineae</taxon>
        <taxon>Nidulariaceae</taxon>
        <taxon>Crucibulum</taxon>
    </lineage>
</organism>
<dbReference type="PROSITE" id="PS50893">
    <property type="entry name" value="ABC_TRANSPORTER_2"/>
    <property type="match status" value="1"/>
</dbReference>
<evidence type="ECO:0000256" key="8">
    <source>
        <dbReference type="SAM" id="Coils"/>
    </source>
</evidence>
<dbReference type="SUPFAM" id="SSF52540">
    <property type="entry name" value="P-loop containing nucleoside triphosphate hydrolases"/>
    <property type="match status" value="2"/>
</dbReference>
<evidence type="ECO:0008006" key="14">
    <source>
        <dbReference type="Google" id="ProtNLM"/>
    </source>
</evidence>
<evidence type="ECO:0000259" key="10">
    <source>
        <dbReference type="PROSITE" id="PS50893"/>
    </source>
</evidence>
<dbReference type="EMBL" id="ML213628">
    <property type="protein sequence ID" value="TFK34799.1"/>
    <property type="molecule type" value="Genomic_DNA"/>
</dbReference>
<evidence type="ECO:0000256" key="7">
    <source>
        <dbReference type="ARBA" id="ARBA00023136"/>
    </source>
</evidence>
<keyword evidence="7 9" id="KW-0472">Membrane</keyword>
<dbReference type="InterPro" id="IPR003439">
    <property type="entry name" value="ABC_transporter-like_ATP-bd"/>
</dbReference>